<gene>
    <name evidence="2" type="primary">LOC107752997</name>
</gene>
<keyword evidence="1" id="KW-0472">Membrane</keyword>
<organism evidence="2 3">
    <name type="scientific">Sinocyclocheilus rhinocerous</name>
    <dbReference type="NCBI Taxonomy" id="307959"/>
    <lineage>
        <taxon>Eukaryota</taxon>
        <taxon>Metazoa</taxon>
        <taxon>Chordata</taxon>
        <taxon>Craniata</taxon>
        <taxon>Vertebrata</taxon>
        <taxon>Euteleostomi</taxon>
        <taxon>Actinopterygii</taxon>
        <taxon>Neopterygii</taxon>
        <taxon>Teleostei</taxon>
        <taxon>Ostariophysi</taxon>
        <taxon>Cypriniformes</taxon>
        <taxon>Cyprinidae</taxon>
        <taxon>Cyprininae</taxon>
        <taxon>Sinocyclocheilus</taxon>
    </lineage>
</organism>
<feature type="transmembrane region" description="Helical" evidence="1">
    <location>
        <begin position="83"/>
        <end position="109"/>
    </location>
</feature>
<reference evidence="2" key="2">
    <citation type="submission" date="2025-09" db="UniProtKB">
        <authorList>
            <consortium name="Ensembl"/>
        </authorList>
    </citation>
    <scope>IDENTIFICATION</scope>
</reference>
<name>A0A673FJZ2_9TELE</name>
<accession>A0A673FJZ2</accession>
<reference evidence="2" key="1">
    <citation type="submission" date="2025-08" db="UniProtKB">
        <authorList>
            <consortium name="Ensembl"/>
        </authorList>
    </citation>
    <scope>IDENTIFICATION</scope>
</reference>
<evidence type="ECO:0000313" key="3">
    <source>
        <dbReference type="Proteomes" id="UP000472270"/>
    </source>
</evidence>
<keyword evidence="3" id="KW-1185">Reference proteome</keyword>
<keyword evidence="1" id="KW-0812">Transmembrane</keyword>
<evidence type="ECO:0000313" key="2">
    <source>
        <dbReference type="Ensembl" id="ENSSRHP00000000700.1"/>
    </source>
</evidence>
<protein>
    <submittedName>
        <fullName evidence="2">Probable palmitoyltransferase ZDHHC12</fullName>
    </submittedName>
</protein>
<dbReference type="Proteomes" id="UP000472270">
    <property type="component" value="Unassembled WGS sequence"/>
</dbReference>
<dbReference type="AlphaFoldDB" id="A0A673FJZ2"/>
<proteinExistence type="predicted"/>
<sequence length="169" mass="19478">MFENMFKSGCLVRTAHVILTWLTTLVLFLHNTGTVLSYSFQIHFLRCFITQDAVKNGLFTRMCLRSGVVFAPTWQQWFTQNGFLLGAFAVTAVFSVVVLLLLCIHLYLASANSTTWEFMSRQRIVYLKHCDSEENPFDRGVICNLWHFCCVCGTVAWERIYVRRTNGAK</sequence>
<evidence type="ECO:0000256" key="1">
    <source>
        <dbReference type="SAM" id="Phobius"/>
    </source>
</evidence>
<keyword evidence="1" id="KW-1133">Transmembrane helix</keyword>
<dbReference type="Ensembl" id="ENSSRHT00000000739.1">
    <property type="protein sequence ID" value="ENSSRHP00000000700.1"/>
    <property type="gene ID" value="ENSSRHG00000000524.1"/>
</dbReference>